<dbReference type="Proteomes" id="UP000198675">
    <property type="component" value="Chromosome I"/>
</dbReference>
<evidence type="ECO:0000313" key="2">
    <source>
        <dbReference type="Proteomes" id="UP000198675"/>
    </source>
</evidence>
<accession>A0A1H2LJX1</accession>
<dbReference type="EMBL" id="LT629797">
    <property type="protein sequence ID" value="SDU81343.1"/>
    <property type="molecule type" value="Genomic_DNA"/>
</dbReference>
<reference evidence="2" key="1">
    <citation type="submission" date="2016-10" db="EMBL/GenBank/DDBJ databases">
        <authorList>
            <person name="Varghese N."/>
            <person name="Submissions S."/>
        </authorList>
    </citation>
    <scope>NUCLEOTIDE SEQUENCE [LARGE SCALE GENOMIC DNA]</scope>
    <source>
        <strain evidence="2">KCTC 32246</strain>
    </source>
</reference>
<keyword evidence="2" id="KW-1185">Reference proteome</keyword>
<sequence>MTKGTGGGAATNSGIDFQQRVAAFFVLSMGLELDCANVLEREHEEKIYKVAFETEDAIDDIVITHKSSKTYLQVKRKLSLSDKVGSEFYKTINQFTKQYKTAQNKCERYVLITSNESSRKILSDLRKITISARLSGAFIQDNPMSKSEELTYKILLKCITRSLNNNGFADDHIKTAHDLIRNIHIIALDIENNGNYEKAFLASISSKLCTNPNLLWGYLISKTLDWSKERQSLDINGINSVMKKFIKSNDSENNTNQEDNALFQMQFDPENYEICSGREVIIIDSFLPDFEIALLELYRFNDSGEFRLKFHDHEIEMGDGSRHKLHGRFSTYSGAKRFIEEQKWIKDKKIMLGPINGEYDFDASPIALTYSEKVRNKIISNNEISKCIHCQGGLSNHSILIEVSEEGLPFDAGIIHQKCLRASDRVLGIANNPGMDKYPELKDFDYQRWFLSLGHGQALWAGLSAINQPIKSVLWNSKSSIDKNGHLCIKAILSNGDIRYVQERGRVQRYNTERSEIVCSQLNKWIADSKKKGNPLCYSSDGNIQGRHDDIQSNSTQPINLIECLRFEVTQYTRGISQLHDKIKNFYTPLVYFFDENSNQPLVVDNSVFLITTPMDLKFYIENWSSIDFPLKSYRLNIIEADEDFDKFMHWATAEGFSVFVDPFFDKSGELLKGATVNDMENLNHQVAPSEIHSILFTIDNKNGTFTHLFRDFDSDLTLLLSDECTGGTCDCMGCHMYACSAQFYGQNNLDIRKTSNTTIALNLEDSDTEWEESFIENNKVNWSDWENLVFQKKG</sequence>
<dbReference type="RefSeq" id="WP_157719666.1">
    <property type="nucleotide sequence ID" value="NZ_LT629797.1"/>
</dbReference>
<dbReference type="AlphaFoldDB" id="A0A1H2LJX1"/>
<name>A0A1H2LJX1_9PSED</name>
<proteinExistence type="predicted"/>
<protein>
    <submittedName>
        <fullName evidence="1">Uncharacterized protein</fullName>
    </submittedName>
</protein>
<gene>
    <name evidence="1" type="ORF">SAMN05216363_1755</name>
</gene>
<evidence type="ECO:0000313" key="1">
    <source>
        <dbReference type="EMBL" id="SDU81343.1"/>
    </source>
</evidence>
<organism evidence="1 2">
    <name type="scientific">Pseudomonas sihuiensis</name>
    <dbReference type="NCBI Taxonomy" id="1274359"/>
    <lineage>
        <taxon>Bacteria</taxon>
        <taxon>Pseudomonadati</taxon>
        <taxon>Pseudomonadota</taxon>
        <taxon>Gammaproteobacteria</taxon>
        <taxon>Pseudomonadales</taxon>
        <taxon>Pseudomonadaceae</taxon>
        <taxon>Pseudomonas</taxon>
    </lineage>
</organism>